<evidence type="ECO:0008006" key="5">
    <source>
        <dbReference type="Google" id="ProtNLM"/>
    </source>
</evidence>
<dbReference type="Proteomes" id="UP000068603">
    <property type="component" value="Unassembled WGS sequence"/>
</dbReference>
<dbReference type="AlphaFoldDB" id="A0A107ZN67"/>
<gene>
    <name evidence="3" type="ORF">WT44_27720</name>
</gene>
<name>A0A107ZN67_9BURK</name>
<dbReference type="GO" id="GO:0016491">
    <property type="term" value="F:oxidoreductase activity"/>
    <property type="evidence" value="ECO:0007669"/>
    <property type="project" value="UniProtKB-KW"/>
</dbReference>
<protein>
    <recommendedName>
        <fullName evidence="5">SDR family NAD(P)-dependent oxidoreductase</fullName>
    </recommendedName>
</protein>
<dbReference type="Gene3D" id="3.40.50.720">
    <property type="entry name" value="NAD(P)-binding Rossmann-like Domain"/>
    <property type="match status" value="1"/>
</dbReference>
<dbReference type="Pfam" id="PF00106">
    <property type="entry name" value="adh_short"/>
    <property type="match status" value="1"/>
</dbReference>
<comment type="similarity">
    <text evidence="1">Belongs to the short-chain dehydrogenases/reductases (SDR) family.</text>
</comment>
<evidence type="ECO:0000256" key="1">
    <source>
        <dbReference type="ARBA" id="ARBA00006484"/>
    </source>
</evidence>
<organism evidence="3">
    <name type="scientific">Burkholderia stagnalis</name>
    <dbReference type="NCBI Taxonomy" id="1503054"/>
    <lineage>
        <taxon>Bacteria</taxon>
        <taxon>Pseudomonadati</taxon>
        <taxon>Pseudomonadota</taxon>
        <taxon>Betaproteobacteria</taxon>
        <taxon>Burkholderiales</taxon>
        <taxon>Burkholderiaceae</taxon>
        <taxon>Burkholderia</taxon>
        <taxon>Burkholderia cepacia complex</taxon>
    </lineage>
</organism>
<dbReference type="STRING" id="1503054.WT74_19515"/>
<dbReference type="EMBL" id="LPHB01000072">
    <property type="protein sequence ID" value="KWA55034.1"/>
    <property type="molecule type" value="Genomic_DNA"/>
</dbReference>
<dbReference type="SUPFAM" id="SSF51735">
    <property type="entry name" value="NAD(P)-binding Rossmann-fold domains"/>
    <property type="match status" value="1"/>
</dbReference>
<dbReference type="PANTHER" id="PTHR43669">
    <property type="entry name" value="5-KETO-D-GLUCONATE 5-REDUCTASE"/>
    <property type="match status" value="1"/>
</dbReference>
<dbReference type="InterPro" id="IPR036291">
    <property type="entry name" value="NAD(P)-bd_dom_sf"/>
</dbReference>
<evidence type="ECO:0000313" key="3">
    <source>
        <dbReference type="EMBL" id="KWA55034.1"/>
    </source>
</evidence>
<sequence>MSQTLDSSRPPLVGKTAFVTGGARGLGAAICDELARAGANVVVADLDADRAAAVAAQLARHGGRAVGQALDVADEASVMQAVLVDRGHDTEWRIDARRTPHYIVGRLDDAAAIVARVTARCHPEVCG</sequence>
<dbReference type="InterPro" id="IPR002347">
    <property type="entry name" value="SDR_fam"/>
</dbReference>
<reference evidence="3 4" key="1">
    <citation type="submission" date="2015-11" db="EMBL/GenBank/DDBJ databases">
        <title>Expanding the genomic diversity of Burkholderia species for the development of highly accurate diagnostics.</title>
        <authorList>
            <person name="Sahl J."/>
            <person name="Keim P."/>
            <person name="Wagner D."/>
        </authorList>
    </citation>
    <scope>NUCLEOTIDE SEQUENCE [LARGE SCALE GENOMIC DNA]</scope>
    <source>
        <strain evidence="3 4">MSMB1960WGS</strain>
    </source>
</reference>
<dbReference type="PANTHER" id="PTHR43669:SF3">
    <property type="entry name" value="ALCOHOL DEHYDROGENASE, PUTATIVE (AFU_ORTHOLOGUE AFUA_3G03445)-RELATED"/>
    <property type="match status" value="1"/>
</dbReference>
<evidence type="ECO:0000256" key="2">
    <source>
        <dbReference type="ARBA" id="ARBA00023002"/>
    </source>
</evidence>
<evidence type="ECO:0000313" key="4">
    <source>
        <dbReference type="Proteomes" id="UP000068603"/>
    </source>
</evidence>
<proteinExistence type="inferred from homology"/>
<keyword evidence="2" id="KW-0560">Oxidoreductase</keyword>
<comment type="caution">
    <text evidence="3">The sequence shown here is derived from an EMBL/GenBank/DDBJ whole genome shotgun (WGS) entry which is preliminary data.</text>
</comment>
<accession>A0A107ZN67</accession>